<dbReference type="AlphaFoldDB" id="A0A804KYQ3"/>
<reference evidence="2" key="1">
    <citation type="submission" date="2021-03" db="EMBL/GenBank/DDBJ databases">
        <authorList>
            <consortium name="Genoscope - CEA"/>
            <person name="William W."/>
        </authorList>
    </citation>
    <scope>NUCLEOTIDE SEQUENCE</scope>
    <source>
        <strain evidence="2">Doubled-haploid Pahang</strain>
    </source>
</reference>
<gene>
    <name evidence="2" type="ORF">GSMUA_324320.1</name>
</gene>
<evidence type="ECO:0000313" key="3">
    <source>
        <dbReference type="EnsemblPlants" id="Ma10_p21390.1"/>
    </source>
</evidence>
<dbReference type="InParanoid" id="A0A804KYQ3"/>
<organism evidence="3 4">
    <name type="scientific">Musa acuminata subsp. malaccensis</name>
    <name type="common">Wild banana</name>
    <name type="synonym">Musa malaccensis</name>
    <dbReference type="NCBI Taxonomy" id="214687"/>
    <lineage>
        <taxon>Eukaryota</taxon>
        <taxon>Viridiplantae</taxon>
        <taxon>Streptophyta</taxon>
        <taxon>Embryophyta</taxon>
        <taxon>Tracheophyta</taxon>
        <taxon>Spermatophyta</taxon>
        <taxon>Magnoliopsida</taxon>
        <taxon>Liliopsida</taxon>
        <taxon>Zingiberales</taxon>
        <taxon>Musaceae</taxon>
        <taxon>Musa</taxon>
    </lineage>
</organism>
<name>A0A804KYQ3_MUSAM</name>
<dbReference type="Gramene" id="Ma10_t21390.1">
    <property type="protein sequence ID" value="Ma10_p21390.1"/>
    <property type="gene ID" value="Ma10_g21390"/>
</dbReference>
<dbReference type="EMBL" id="HG996476">
    <property type="protein sequence ID" value="CAG1854206.1"/>
    <property type="molecule type" value="Genomic_DNA"/>
</dbReference>
<dbReference type="OMA" id="EATNIFT"/>
<accession>A0A804KYQ3</accession>
<dbReference type="PANTHER" id="PTHR34808:SF5">
    <property type="entry name" value="SMP DOMAIN-CONTAINING PROTEIN"/>
    <property type="match status" value="1"/>
</dbReference>
<dbReference type="PANTHER" id="PTHR34808">
    <property type="entry name" value="EXPRESSED PROTEIN"/>
    <property type="match status" value="1"/>
</dbReference>
<dbReference type="Proteomes" id="UP000012960">
    <property type="component" value="Unplaced"/>
</dbReference>
<reference evidence="3" key="2">
    <citation type="submission" date="2021-05" db="UniProtKB">
        <authorList>
            <consortium name="EnsemblPlants"/>
        </authorList>
    </citation>
    <scope>IDENTIFICATION</scope>
    <source>
        <strain evidence="3">subsp. malaccensis</strain>
    </source>
</reference>
<proteinExistence type="predicted"/>
<evidence type="ECO:0000313" key="2">
    <source>
        <dbReference type="EMBL" id="CAG1854206.1"/>
    </source>
</evidence>
<sequence length="106" mass="11542">MDRLGCPIEMEPKTLNEGELSNAREAAVEIIQTKVAKEASTIFTQGKKAAKTAEQMRKEIEKRDQLEKLVGEGEGSGVRSGSWDLPCTDDEISDGITSTEPLSSPF</sequence>
<feature type="compositionally biased region" description="Polar residues" evidence="1">
    <location>
        <begin position="95"/>
        <end position="106"/>
    </location>
</feature>
<protein>
    <submittedName>
        <fullName evidence="2">(wild Malaysian banana) hypothetical protein</fullName>
    </submittedName>
</protein>
<dbReference type="EnsemblPlants" id="Ma10_t21390.1">
    <property type="protein sequence ID" value="Ma10_p21390.1"/>
    <property type="gene ID" value="Ma10_g21390"/>
</dbReference>
<feature type="region of interest" description="Disordered" evidence="1">
    <location>
        <begin position="69"/>
        <end position="106"/>
    </location>
</feature>
<keyword evidence="4" id="KW-1185">Reference proteome</keyword>
<evidence type="ECO:0000313" key="4">
    <source>
        <dbReference type="Proteomes" id="UP000012960"/>
    </source>
</evidence>
<evidence type="ECO:0000256" key="1">
    <source>
        <dbReference type="SAM" id="MobiDB-lite"/>
    </source>
</evidence>